<feature type="domain" description="UvrD-like helicase C-terminal" evidence="14">
    <location>
        <begin position="281"/>
        <end position="564"/>
    </location>
</feature>
<feature type="binding site" evidence="12">
    <location>
        <begin position="22"/>
        <end position="29"/>
    </location>
    <ligand>
        <name>ATP</name>
        <dbReference type="ChEBI" id="CHEBI:30616"/>
    </ligand>
</feature>
<evidence type="ECO:0000256" key="4">
    <source>
        <dbReference type="ARBA" id="ARBA00022801"/>
    </source>
</evidence>
<evidence type="ECO:0000313" key="15">
    <source>
        <dbReference type="EMBL" id="RUO48987.1"/>
    </source>
</evidence>
<keyword evidence="8 11" id="KW-0413">Isomerase</keyword>
<comment type="catalytic activity">
    <reaction evidence="10 11">
        <text>ATP + H2O = ADP + phosphate + H(+)</text>
        <dbReference type="Rhea" id="RHEA:13065"/>
        <dbReference type="ChEBI" id="CHEBI:15377"/>
        <dbReference type="ChEBI" id="CHEBI:15378"/>
        <dbReference type="ChEBI" id="CHEBI:30616"/>
        <dbReference type="ChEBI" id="CHEBI:43474"/>
        <dbReference type="ChEBI" id="CHEBI:456216"/>
        <dbReference type="EC" id="5.6.2.4"/>
    </reaction>
</comment>
<organism evidence="15 16">
    <name type="scientific">Pseudidiomarina donghaiensis</name>
    <dbReference type="NCBI Taxonomy" id="519452"/>
    <lineage>
        <taxon>Bacteria</taxon>
        <taxon>Pseudomonadati</taxon>
        <taxon>Pseudomonadota</taxon>
        <taxon>Gammaproteobacteria</taxon>
        <taxon>Alteromonadales</taxon>
        <taxon>Idiomarinaceae</taxon>
        <taxon>Pseudidiomarina</taxon>
    </lineage>
</organism>
<sequence>MLLNPRQQEAVKAIEGPVLVLAGAGSGKTRVITEKIAHLIQRCGYQARHIAAVTFTNKAAREMKERVGQTLGRQYTRGLTVSTFHTLGLNIIRKEVKSLNMKAGFSLFDDQDSFALLKALTEPELDGDKNLLKLLQSQISNWKNAMLSPDQVLEQAKQADEQMFAEFYRRYQQNMKACNAIDFDDLILLPTLLLKADEKARERWQQKFHYLLVDEYQDTNTSQYELVRLLVGTRANFTVVGDDDQSIYSWRGAQPQNLALLQRDFPALKVIKLEQNYRSHGRILKAANILIENNPHVFDKKLFSEMEYGVPLRVIYGRNEEHEAERVVAEIVRRRFLERTPYHQFAILYRGNHQARIFEKALMSNRIPYRMTGGQSFFARAEVKDVMAYLRLLVNPSDDTAFIRIINVPKRGIGPHTVERIGELAHELHVSLYEAADHQALKTRLGAREFQSVQYFVDFMKRTARRCDHTPEATGALFDLLKLIGYEEWLYESSPSVSAAEMRWKNVSELMRWVSEMLKGDDDNEPVTLEQAVAKLCLRDMLSRNEEEEQGDQVQLMTLHASKGLEFPHVFMVGMEEGILPHQSSIDDNMVEEERRLAYVGITRAQQSLIFTMAKERRQYGDVVRPEPSRFLYELPQDDLEWEEQAKANEQARETARASGLALLRKAMED</sequence>
<dbReference type="PROSITE" id="PS51217">
    <property type="entry name" value="UVRD_HELICASE_CTER"/>
    <property type="match status" value="1"/>
</dbReference>
<dbReference type="GO" id="GO:0005524">
    <property type="term" value="F:ATP binding"/>
    <property type="evidence" value="ECO:0007669"/>
    <property type="project" value="UniProtKB-UniRule"/>
</dbReference>
<evidence type="ECO:0000256" key="1">
    <source>
        <dbReference type="ARBA" id="ARBA00009922"/>
    </source>
</evidence>
<comment type="function">
    <text evidence="11">Rep helicase is a single-stranded DNA-dependent ATPase involved in DNA replication; it can initiate unwinding at a nick in the DNA. It binds to the single-stranded DNA and acts in a progressive fashion along the DNA in the 3' to 5' direction.</text>
</comment>
<evidence type="ECO:0000256" key="9">
    <source>
        <dbReference type="ARBA" id="ARBA00034617"/>
    </source>
</evidence>
<evidence type="ECO:0000256" key="10">
    <source>
        <dbReference type="ARBA" id="ARBA00048988"/>
    </source>
</evidence>
<dbReference type="HAMAP" id="MF_01920">
    <property type="entry name" value="Helicase_Rep"/>
    <property type="match status" value="1"/>
</dbReference>
<dbReference type="NCBIfam" id="TIGR01074">
    <property type="entry name" value="rep"/>
    <property type="match status" value="1"/>
</dbReference>
<dbReference type="RefSeq" id="WP_092836331.1">
    <property type="nucleotide sequence ID" value="NZ_FPCF01000001.1"/>
</dbReference>
<dbReference type="PROSITE" id="PS51198">
    <property type="entry name" value="UVRD_HELICASE_ATP_BIND"/>
    <property type="match status" value="1"/>
</dbReference>
<dbReference type="Pfam" id="PF13361">
    <property type="entry name" value="UvrD_C"/>
    <property type="match status" value="1"/>
</dbReference>
<dbReference type="AlphaFoldDB" id="A0A432XK57"/>
<dbReference type="SUPFAM" id="SSF52540">
    <property type="entry name" value="P-loop containing nucleoside triphosphate hydrolases"/>
    <property type="match status" value="1"/>
</dbReference>
<keyword evidence="6 11" id="KW-0067">ATP-binding</keyword>
<dbReference type="PANTHER" id="PTHR11070">
    <property type="entry name" value="UVRD / RECB / PCRA DNA HELICASE FAMILY MEMBER"/>
    <property type="match status" value="1"/>
</dbReference>
<dbReference type="InterPro" id="IPR014016">
    <property type="entry name" value="UvrD-like_ATP-bd"/>
</dbReference>
<gene>
    <name evidence="11 15" type="primary">rep</name>
    <name evidence="15" type="ORF">CWE24_00275</name>
</gene>
<dbReference type="GO" id="GO:0005829">
    <property type="term" value="C:cytosol"/>
    <property type="evidence" value="ECO:0007669"/>
    <property type="project" value="TreeGrafter"/>
</dbReference>
<dbReference type="GO" id="GO:0016887">
    <property type="term" value="F:ATP hydrolysis activity"/>
    <property type="evidence" value="ECO:0007669"/>
    <property type="project" value="RHEA"/>
</dbReference>
<comment type="similarity">
    <text evidence="1 11">Belongs to the helicase family. UvrD subfamily.</text>
</comment>
<keyword evidence="2 11" id="KW-0235">DNA replication</keyword>
<comment type="catalytic activity">
    <reaction evidence="9 11">
        <text>Couples ATP hydrolysis with the unwinding of duplex DNA by translocating in the 3'-5' direction.</text>
        <dbReference type="EC" id="5.6.2.4"/>
    </reaction>
</comment>
<comment type="caution">
    <text evidence="15">The sequence shown here is derived from an EMBL/GenBank/DDBJ whole genome shotgun (WGS) entry which is preliminary data.</text>
</comment>
<evidence type="ECO:0000259" key="13">
    <source>
        <dbReference type="PROSITE" id="PS51198"/>
    </source>
</evidence>
<dbReference type="Proteomes" id="UP000286985">
    <property type="component" value="Unassembled WGS sequence"/>
</dbReference>
<proteinExistence type="inferred from homology"/>
<comment type="subunit">
    <text evidence="11">Homodimer.</text>
</comment>
<dbReference type="OrthoDB" id="9806690at2"/>
<accession>A0A432XK57</accession>
<keyword evidence="5 11" id="KW-0347">Helicase</keyword>
<dbReference type="CDD" id="cd17932">
    <property type="entry name" value="DEXQc_UvrD"/>
    <property type="match status" value="1"/>
</dbReference>
<dbReference type="InterPro" id="IPR000212">
    <property type="entry name" value="DNA_helicase_UvrD/REP"/>
</dbReference>
<dbReference type="EMBL" id="PIPU01000001">
    <property type="protein sequence ID" value="RUO48987.1"/>
    <property type="molecule type" value="Genomic_DNA"/>
</dbReference>
<evidence type="ECO:0000256" key="8">
    <source>
        <dbReference type="ARBA" id="ARBA00023235"/>
    </source>
</evidence>
<feature type="domain" description="UvrD-like helicase ATP-binding" evidence="13">
    <location>
        <begin position="1"/>
        <end position="280"/>
    </location>
</feature>
<feature type="binding site" evidence="11">
    <location>
        <position position="278"/>
    </location>
    <ligand>
        <name>ATP</name>
        <dbReference type="ChEBI" id="CHEBI:30616"/>
    </ligand>
</feature>
<dbReference type="InterPro" id="IPR014017">
    <property type="entry name" value="DNA_helicase_UvrD-like_C"/>
</dbReference>
<dbReference type="GO" id="GO:0000725">
    <property type="term" value="P:recombinational repair"/>
    <property type="evidence" value="ECO:0007669"/>
    <property type="project" value="TreeGrafter"/>
</dbReference>
<dbReference type="STRING" id="519452.SAMN04488139_0188"/>
<dbReference type="EC" id="5.6.2.4" evidence="11"/>
<dbReference type="FunFam" id="1.10.10.160:FF:000001">
    <property type="entry name" value="ATP-dependent DNA helicase"/>
    <property type="match status" value="1"/>
</dbReference>
<evidence type="ECO:0000256" key="5">
    <source>
        <dbReference type="ARBA" id="ARBA00022806"/>
    </source>
</evidence>
<evidence type="ECO:0000256" key="2">
    <source>
        <dbReference type="ARBA" id="ARBA00022705"/>
    </source>
</evidence>
<dbReference type="PANTHER" id="PTHR11070:SF64">
    <property type="entry name" value="ATP-DEPENDENT DNA HELICASE REP"/>
    <property type="match status" value="1"/>
</dbReference>
<dbReference type="InterPro" id="IPR013986">
    <property type="entry name" value="DExx_box_DNA_helicase_dom_sf"/>
</dbReference>
<dbReference type="GO" id="GO:0032991">
    <property type="term" value="C:protein-containing complex"/>
    <property type="evidence" value="ECO:0007669"/>
    <property type="project" value="UniProtKB-ARBA"/>
</dbReference>
<evidence type="ECO:0000256" key="11">
    <source>
        <dbReference type="HAMAP-Rule" id="MF_01920"/>
    </source>
</evidence>
<dbReference type="GO" id="GO:0043138">
    <property type="term" value="F:3'-5' DNA helicase activity"/>
    <property type="evidence" value="ECO:0007669"/>
    <property type="project" value="UniProtKB-UniRule"/>
</dbReference>
<evidence type="ECO:0000259" key="14">
    <source>
        <dbReference type="PROSITE" id="PS51217"/>
    </source>
</evidence>
<evidence type="ECO:0000256" key="12">
    <source>
        <dbReference type="PROSITE-ProRule" id="PRU00560"/>
    </source>
</evidence>
<dbReference type="Gene3D" id="3.40.50.300">
    <property type="entry name" value="P-loop containing nucleotide triphosphate hydrolases"/>
    <property type="match status" value="2"/>
</dbReference>
<dbReference type="Gene3D" id="1.10.486.10">
    <property type="entry name" value="PCRA, domain 4"/>
    <property type="match status" value="1"/>
</dbReference>
<keyword evidence="4 11" id="KW-0378">Hydrolase</keyword>
<keyword evidence="16" id="KW-1185">Reference proteome</keyword>
<dbReference type="GO" id="GO:0006260">
    <property type="term" value="P:DNA replication"/>
    <property type="evidence" value="ECO:0007669"/>
    <property type="project" value="UniProtKB-UniRule"/>
</dbReference>
<evidence type="ECO:0000256" key="3">
    <source>
        <dbReference type="ARBA" id="ARBA00022741"/>
    </source>
</evidence>
<dbReference type="GO" id="GO:0003697">
    <property type="term" value="F:single-stranded DNA binding"/>
    <property type="evidence" value="ECO:0007669"/>
    <property type="project" value="UniProtKB-UniRule"/>
</dbReference>
<evidence type="ECO:0000256" key="7">
    <source>
        <dbReference type="ARBA" id="ARBA00023125"/>
    </source>
</evidence>
<dbReference type="InterPro" id="IPR005752">
    <property type="entry name" value="Helicase_Rep"/>
</dbReference>
<dbReference type="Pfam" id="PF00580">
    <property type="entry name" value="UvrD-helicase"/>
    <property type="match status" value="1"/>
</dbReference>
<protein>
    <recommendedName>
        <fullName evidence="11">ATP-dependent DNA helicase Rep</fullName>
        <ecNumber evidence="11">5.6.2.4</ecNumber>
    </recommendedName>
    <alternativeName>
        <fullName evidence="11">DNA 3'-5' helicase Rep</fullName>
    </alternativeName>
</protein>
<name>A0A432XK57_9GAMM</name>
<dbReference type="Gene3D" id="1.10.10.160">
    <property type="match status" value="1"/>
</dbReference>
<reference evidence="16" key="1">
    <citation type="journal article" date="2018" name="Front. Microbiol.">
        <title>Genome-Based Analysis Reveals the Taxonomy and Diversity of the Family Idiomarinaceae.</title>
        <authorList>
            <person name="Liu Y."/>
            <person name="Lai Q."/>
            <person name="Shao Z."/>
        </authorList>
    </citation>
    <scope>NUCLEOTIDE SEQUENCE [LARGE SCALE GENOMIC DNA]</scope>
    <source>
        <strain evidence="16">908033</strain>
    </source>
</reference>
<dbReference type="InterPro" id="IPR027417">
    <property type="entry name" value="P-loop_NTPase"/>
</dbReference>
<keyword evidence="7 11" id="KW-0238">DNA-binding</keyword>
<evidence type="ECO:0000313" key="16">
    <source>
        <dbReference type="Proteomes" id="UP000286985"/>
    </source>
</evidence>
<keyword evidence="3 11" id="KW-0547">Nucleotide-binding</keyword>
<evidence type="ECO:0000256" key="6">
    <source>
        <dbReference type="ARBA" id="ARBA00022840"/>
    </source>
</evidence>
<dbReference type="CDD" id="cd18807">
    <property type="entry name" value="SF1_C_UvrD"/>
    <property type="match status" value="1"/>
</dbReference>
<dbReference type="GO" id="GO:0009314">
    <property type="term" value="P:response to radiation"/>
    <property type="evidence" value="ECO:0007669"/>
    <property type="project" value="UniProtKB-ARBA"/>
</dbReference>